<name>A0ABU8RZW5_9SPHN</name>
<comment type="caution">
    <text evidence="3">The sequence shown here is derived from an EMBL/GenBank/DDBJ whole genome shotgun (WGS) entry which is preliminary data.</text>
</comment>
<evidence type="ECO:0008006" key="5">
    <source>
        <dbReference type="Google" id="ProtNLM"/>
    </source>
</evidence>
<keyword evidence="4" id="KW-1185">Reference proteome</keyword>
<keyword evidence="2" id="KW-0732">Signal</keyword>
<evidence type="ECO:0000313" key="4">
    <source>
        <dbReference type="Proteomes" id="UP001361239"/>
    </source>
</evidence>
<feature type="chain" id="PRO_5046395064" description="DUF4398 domain-containing protein" evidence="2">
    <location>
        <begin position="22"/>
        <end position="175"/>
    </location>
</feature>
<feature type="region of interest" description="Disordered" evidence="1">
    <location>
        <begin position="28"/>
        <end position="58"/>
    </location>
</feature>
<dbReference type="RefSeq" id="WP_339588567.1">
    <property type="nucleotide sequence ID" value="NZ_JBBHJZ010000004.1"/>
</dbReference>
<evidence type="ECO:0000313" key="3">
    <source>
        <dbReference type="EMBL" id="MEJ5978628.1"/>
    </source>
</evidence>
<protein>
    <recommendedName>
        <fullName evidence="5">DUF4398 domain-containing protein</fullName>
    </recommendedName>
</protein>
<organism evidence="3 4">
    <name type="scientific">Novosphingobium anseongense</name>
    <dbReference type="NCBI Taxonomy" id="3133436"/>
    <lineage>
        <taxon>Bacteria</taxon>
        <taxon>Pseudomonadati</taxon>
        <taxon>Pseudomonadota</taxon>
        <taxon>Alphaproteobacteria</taxon>
        <taxon>Sphingomonadales</taxon>
        <taxon>Sphingomonadaceae</taxon>
        <taxon>Novosphingobium</taxon>
    </lineage>
</organism>
<accession>A0ABU8RZW5</accession>
<sequence>MRRTPAPFLPLVLIASLTACAAATDYPSLERRSAERVTGSAAPVTPETPPPPPEPASPQLTTRLAQLVEQARSAHQRFASRRANTQRLVAAGGNGAPGSESWSVATIALSDLESARSDAMLSLAELDQLYASESIAAAESGNRQAIDAIASARDQVTTLVGEEDQILATLRSRVR</sequence>
<evidence type="ECO:0000256" key="2">
    <source>
        <dbReference type="SAM" id="SignalP"/>
    </source>
</evidence>
<gene>
    <name evidence="3" type="ORF">WG901_18390</name>
</gene>
<proteinExistence type="predicted"/>
<evidence type="ECO:0000256" key="1">
    <source>
        <dbReference type="SAM" id="MobiDB-lite"/>
    </source>
</evidence>
<feature type="compositionally biased region" description="Pro residues" evidence="1">
    <location>
        <begin position="46"/>
        <end position="56"/>
    </location>
</feature>
<dbReference type="PROSITE" id="PS51257">
    <property type="entry name" value="PROKAR_LIPOPROTEIN"/>
    <property type="match status" value="1"/>
</dbReference>
<reference evidence="3 4" key="1">
    <citation type="submission" date="2024-03" db="EMBL/GenBank/DDBJ databases">
        <authorList>
            <person name="Jo J.-H."/>
        </authorList>
    </citation>
    <scope>NUCLEOTIDE SEQUENCE [LARGE SCALE GENOMIC DNA]</scope>
    <source>
        <strain evidence="3 4">PS1R-30</strain>
    </source>
</reference>
<dbReference type="Proteomes" id="UP001361239">
    <property type="component" value="Unassembled WGS sequence"/>
</dbReference>
<feature type="signal peptide" evidence="2">
    <location>
        <begin position="1"/>
        <end position="21"/>
    </location>
</feature>
<dbReference type="EMBL" id="JBBHJZ010000004">
    <property type="protein sequence ID" value="MEJ5978628.1"/>
    <property type="molecule type" value="Genomic_DNA"/>
</dbReference>